<evidence type="ECO:0000313" key="1">
    <source>
        <dbReference type="EMBL" id="STC92746.1"/>
    </source>
</evidence>
<dbReference type="Proteomes" id="UP000255224">
    <property type="component" value="Unassembled WGS sequence"/>
</dbReference>
<dbReference type="EMBL" id="UFVQ01000003">
    <property type="protein sequence ID" value="STC92746.1"/>
    <property type="molecule type" value="Genomic_DNA"/>
</dbReference>
<protein>
    <submittedName>
        <fullName evidence="1">Uncharacterized protein</fullName>
    </submittedName>
</protein>
<name>A0A376DQE7_CHRCU</name>
<sequence length="65" mass="7400">MPFRVVHPQIVTFVVSFFQNQKAFTKIPIKNRYYNAVMKAKNPKNIPGELATTIGQSFLGFLTNP</sequence>
<proteinExistence type="predicted"/>
<accession>A0A376DQE7</accession>
<reference evidence="1 2" key="1">
    <citation type="submission" date="2018-06" db="EMBL/GenBank/DDBJ databases">
        <authorList>
            <consortium name="Pathogen Informatics"/>
            <person name="Doyle S."/>
        </authorList>
    </citation>
    <scope>NUCLEOTIDE SEQUENCE [LARGE SCALE GENOMIC DNA]</scope>
    <source>
        <strain evidence="1 2">NCTC13533</strain>
    </source>
</reference>
<dbReference type="AlphaFoldDB" id="A0A376DQE7"/>
<gene>
    <name evidence="1" type="ORF">NCTC13533_00517</name>
</gene>
<evidence type="ECO:0000313" key="2">
    <source>
        <dbReference type="Proteomes" id="UP000255224"/>
    </source>
</evidence>
<organism evidence="1 2">
    <name type="scientific">Chryseobacterium carnipullorum</name>
    <dbReference type="NCBI Taxonomy" id="1124835"/>
    <lineage>
        <taxon>Bacteria</taxon>
        <taxon>Pseudomonadati</taxon>
        <taxon>Bacteroidota</taxon>
        <taxon>Flavobacteriia</taxon>
        <taxon>Flavobacteriales</taxon>
        <taxon>Weeksellaceae</taxon>
        <taxon>Chryseobacterium group</taxon>
        <taxon>Chryseobacterium</taxon>
    </lineage>
</organism>